<evidence type="ECO:0000313" key="4">
    <source>
        <dbReference type="Proteomes" id="UP000030351"/>
    </source>
</evidence>
<feature type="non-terminal residue" evidence="3">
    <location>
        <position position="130"/>
    </location>
</feature>
<dbReference type="InterPro" id="IPR007925">
    <property type="entry name" value="TRelaxosome_TraM"/>
</dbReference>
<evidence type="ECO:0000256" key="1">
    <source>
        <dbReference type="ARBA" id="ARBA00023015"/>
    </source>
</evidence>
<organism evidence="3 4">
    <name type="scientific">Erwinia typographi</name>
    <dbReference type="NCBI Taxonomy" id="371042"/>
    <lineage>
        <taxon>Bacteria</taxon>
        <taxon>Pseudomonadati</taxon>
        <taxon>Pseudomonadota</taxon>
        <taxon>Gammaproteobacteria</taxon>
        <taxon>Enterobacterales</taxon>
        <taxon>Erwiniaceae</taxon>
        <taxon>Erwinia</taxon>
    </lineage>
</organism>
<sequence length="130" mass="14976">MEYENLSKRNRVNVTVPLSILEKVDYHVEQKLADGESRDTANRAAFVLEMLKIGLSVYENRINKDADRMTLDQKLELIAKNVIMTGYIAEAIFGIQKETVDIAKVIKNEQFLDPDWPKDVDERVTSLYID</sequence>
<keyword evidence="2" id="KW-0804">Transcription</keyword>
<dbReference type="EMBL" id="JRUQ01000086">
    <property type="protein sequence ID" value="KGT86873.1"/>
    <property type="molecule type" value="Genomic_DNA"/>
</dbReference>
<name>A0A0A3ZMA6_9GAMM</name>
<evidence type="ECO:0008006" key="5">
    <source>
        <dbReference type="Google" id="ProtNLM"/>
    </source>
</evidence>
<dbReference type="GO" id="GO:0003677">
    <property type="term" value="F:DNA binding"/>
    <property type="evidence" value="ECO:0007669"/>
    <property type="project" value="InterPro"/>
</dbReference>
<reference evidence="3 4" key="1">
    <citation type="submission" date="2014-10" db="EMBL/GenBank/DDBJ databases">
        <title>Genome sequence of Erwinia typographi M043b.</title>
        <authorList>
            <person name="Chan K.-G."/>
            <person name="Tan W.-S."/>
        </authorList>
    </citation>
    <scope>NUCLEOTIDE SEQUENCE [LARGE SCALE GENOMIC DNA]</scope>
    <source>
        <strain evidence="3 4">M043b</strain>
    </source>
</reference>
<protein>
    <recommendedName>
        <fullName evidence="5">Relaxosome protein TraM</fullName>
    </recommendedName>
</protein>
<dbReference type="Proteomes" id="UP000030351">
    <property type="component" value="Unassembled WGS sequence"/>
</dbReference>
<proteinExistence type="predicted"/>
<gene>
    <name evidence="3" type="ORF">NG99_24565</name>
</gene>
<dbReference type="Gene3D" id="1.10.10.450">
    <property type="entry name" value="TraM protein, DNA-binding"/>
    <property type="match status" value="1"/>
</dbReference>
<keyword evidence="1" id="KW-0805">Transcription regulation</keyword>
<dbReference type="InterPro" id="IPR042073">
    <property type="entry name" value="TraM_DNA-bd"/>
</dbReference>
<evidence type="ECO:0000256" key="2">
    <source>
        <dbReference type="ARBA" id="ARBA00023163"/>
    </source>
</evidence>
<evidence type="ECO:0000313" key="3">
    <source>
        <dbReference type="EMBL" id="KGT86873.1"/>
    </source>
</evidence>
<accession>A0A0A3ZMA6</accession>
<dbReference type="Pfam" id="PF05261">
    <property type="entry name" value="Tra_M"/>
    <property type="match status" value="1"/>
</dbReference>
<comment type="caution">
    <text evidence="3">The sequence shown here is derived from an EMBL/GenBank/DDBJ whole genome shotgun (WGS) entry which is preliminary data.</text>
</comment>
<dbReference type="eggNOG" id="ENOG502ZE1V">
    <property type="taxonomic scope" value="Bacteria"/>
</dbReference>
<keyword evidence="4" id="KW-1185">Reference proteome</keyword>
<dbReference type="AlphaFoldDB" id="A0A0A3ZMA6"/>